<reference evidence="2 3" key="1">
    <citation type="submission" date="2020-03" db="EMBL/GenBank/DDBJ databases">
        <title>Draft genome sequence of environmentally isolated cultures.</title>
        <authorList>
            <person name="Wilson H.S."/>
            <person name="De Leon M.E."/>
        </authorList>
    </citation>
    <scope>NUCLEOTIDE SEQUENCE [LARGE SCALE GENOMIC DNA]</scope>
    <source>
        <strain evidence="2 3">HSC-31F16</strain>
    </source>
</reference>
<organism evidence="2 3">
    <name type="scientific">Chromobacterium fluminis</name>
    <dbReference type="NCBI Taxonomy" id="3044269"/>
    <lineage>
        <taxon>Bacteria</taxon>
        <taxon>Pseudomonadati</taxon>
        <taxon>Pseudomonadota</taxon>
        <taxon>Betaproteobacteria</taxon>
        <taxon>Neisseriales</taxon>
        <taxon>Chromobacteriaceae</taxon>
        <taxon>Chromobacterium</taxon>
    </lineage>
</organism>
<dbReference type="RefSeq" id="WP_166453540.1">
    <property type="nucleotide sequence ID" value="NZ_JAAOMA010000042.1"/>
</dbReference>
<evidence type="ECO:0000313" key="3">
    <source>
        <dbReference type="Proteomes" id="UP001515641"/>
    </source>
</evidence>
<gene>
    <name evidence="2" type="ORF">HA052_21605</name>
</gene>
<feature type="signal peptide" evidence="1">
    <location>
        <begin position="1"/>
        <end position="29"/>
    </location>
</feature>
<dbReference type="SUPFAM" id="SSF81901">
    <property type="entry name" value="HCP-like"/>
    <property type="match status" value="1"/>
</dbReference>
<dbReference type="EMBL" id="JAAOMA010000042">
    <property type="protein sequence ID" value="NHR07790.1"/>
    <property type="molecule type" value="Genomic_DNA"/>
</dbReference>
<keyword evidence="1" id="KW-0732">Signal</keyword>
<feature type="chain" id="PRO_5046403304" evidence="1">
    <location>
        <begin position="30"/>
        <end position="392"/>
    </location>
</feature>
<accession>A0ABX0LAH9</accession>
<comment type="caution">
    <text evidence="2">The sequence shown here is derived from an EMBL/GenBank/DDBJ whole genome shotgun (WGS) entry which is preliminary data.</text>
</comment>
<name>A0ABX0LAH9_9NEIS</name>
<evidence type="ECO:0000313" key="2">
    <source>
        <dbReference type="EMBL" id="NHR07790.1"/>
    </source>
</evidence>
<protein>
    <submittedName>
        <fullName evidence="2">Sel1 repeat family protein</fullName>
    </submittedName>
</protein>
<sequence length="392" mass="43068">MFTHNINTSTTKSLLLFIFLSSCHGVIFANPANKVSNSNTENLGSALDSDEFKQFQQQQDMQNKTIMGRIGDEAVARAKALLPRLNQAASGIVHGKHVTVSEKGDEIVWRILSLPKASPSEKHDMLVKLQEYASLDIPEALNFLGFASEHGVFGARRNMSIANRYYSAAAARNYQPALLNLGLSYIYGKGVAPNQKLGLQLLAKASAIGPELSNRVCGMASFVYYRRNDGANALKYANGCASNLASLSLAAFSSKHNPSQRVILARDSLSSGVDSGLDVITKISQGYAAKDATQTYCKYQLVKAYIRKQDFKGVNTMAESCYRQILSLNPSSPLSSKDLQAIKGLSGFPVVEIPELRRIRKANQYHYSWGVPFLPFTQLDVNVFEPQLRSQQ</sequence>
<dbReference type="InterPro" id="IPR006597">
    <property type="entry name" value="Sel1-like"/>
</dbReference>
<dbReference type="Pfam" id="PF08238">
    <property type="entry name" value="Sel1"/>
    <property type="match status" value="2"/>
</dbReference>
<dbReference type="InterPro" id="IPR011990">
    <property type="entry name" value="TPR-like_helical_dom_sf"/>
</dbReference>
<dbReference type="Gene3D" id="1.25.40.10">
    <property type="entry name" value="Tetratricopeptide repeat domain"/>
    <property type="match status" value="1"/>
</dbReference>
<proteinExistence type="predicted"/>
<dbReference type="SMART" id="SM00671">
    <property type="entry name" value="SEL1"/>
    <property type="match status" value="2"/>
</dbReference>
<dbReference type="Proteomes" id="UP001515641">
    <property type="component" value="Unassembled WGS sequence"/>
</dbReference>
<evidence type="ECO:0000256" key="1">
    <source>
        <dbReference type="SAM" id="SignalP"/>
    </source>
</evidence>
<keyword evidence="3" id="KW-1185">Reference proteome</keyword>